<reference evidence="1 2" key="1">
    <citation type="submission" date="2018-01" db="EMBL/GenBank/DDBJ databases">
        <title>Draft genome sequence of Sphaerisporangium sp. 7K107.</title>
        <authorList>
            <person name="Sahin N."/>
            <person name="Saygin H."/>
            <person name="Ay H."/>
        </authorList>
    </citation>
    <scope>NUCLEOTIDE SEQUENCE [LARGE SCALE GENOMIC DNA]</scope>
    <source>
        <strain evidence="1 2">7K107</strain>
    </source>
</reference>
<dbReference type="Proteomes" id="UP000248544">
    <property type="component" value="Unassembled WGS sequence"/>
</dbReference>
<comment type="caution">
    <text evidence="1">The sequence shown here is derived from an EMBL/GenBank/DDBJ whole genome shotgun (WGS) entry which is preliminary data.</text>
</comment>
<name>A0A2W2HVH1_9ACTN</name>
<organism evidence="1 2">
    <name type="scientific">Spongiactinospora gelatinilytica</name>
    <dbReference type="NCBI Taxonomy" id="2666298"/>
    <lineage>
        <taxon>Bacteria</taxon>
        <taxon>Bacillati</taxon>
        <taxon>Actinomycetota</taxon>
        <taxon>Actinomycetes</taxon>
        <taxon>Streptosporangiales</taxon>
        <taxon>Streptosporangiaceae</taxon>
        <taxon>Spongiactinospora</taxon>
    </lineage>
</organism>
<gene>
    <name evidence="1" type="ORF">C1I98_03220</name>
</gene>
<proteinExistence type="predicted"/>
<dbReference type="AlphaFoldDB" id="A0A2W2HVH1"/>
<sequence>MYEAVCSLAVDGRIAHVPDVAQMTGQPEHEVRQRLVRLVENGWLNQKGEGFALGPHDWGLEY</sequence>
<protein>
    <submittedName>
        <fullName evidence="1">Uncharacterized protein</fullName>
    </submittedName>
</protein>
<accession>A0A2W2HVH1</accession>
<evidence type="ECO:0000313" key="2">
    <source>
        <dbReference type="Proteomes" id="UP000248544"/>
    </source>
</evidence>
<evidence type="ECO:0000313" key="1">
    <source>
        <dbReference type="EMBL" id="PZG55525.1"/>
    </source>
</evidence>
<dbReference type="EMBL" id="POUA01000013">
    <property type="protein sequence ID" value="PZG55525.1"/>
    <property type="molecule type" value="Genomic_DNA"/>
</dbReference>
<keyword evidence="2" id="KW-1185">Reference proteome</keyword>